<keyword evidence="3" id="KW-0472">Membrane</keyword>
<feature type="domain" description="Glycosyltransferase 2-like" evidence="4">
    <location>
        <begin position="89"/>
        <end position="280"/>
    </location>
</feature>
<evidence type="ECO:0000256" key="1">
    <source>
        <dbReference type="ARBA" id="ARBA00022676"/>
    </source>
</evidence>
<evidence type="ECO:0000256" key="2">
    <source>
        <dbReference type="ARBA" id="ARBA00022679"/>
    </source>
</evidence>
<evidence type="ECO:0000256" key="3">
    <source>
        <dbReference type="SAM" id="Phobius"/>
    </source>
</evidence>
<dbReference type="PANTHER" id="PTHR43630:SF1">
    <property type="entry name" value="POLY-BETA-1,6-N-ACETYL-D-GLUCOSAMINE SYNTHASE"/>
    <property type="match status" value="1"/>
</dbReference>
<dbReference type="GO" id="GO:0016757">
    <property type="term" value="F:glycosyltransferase activity"/>
    <property type="evidence" value="ECO:0007669"/>
    <property type="project" value="UniProtKB-KW"/>
</dbReference>
<keyword evidence="3" id="KW-1133">Transmembrane helix</keyword>
<organism evidence="5">
    <name type="scientific">Archaeoglobus fulgidus</name>
    <dbReference type="NCBI Taxonomy" id="2234"/>
    <lineage>
        <taxon>Archaea</taxon>
        <taxon>Methanobacteriati</taxon>
        <taxon>Methanobacteriota</taxon>
        <taxon>Archaeoglobi</taxon>
        <taxon>Archaeoglobales</taxon>
        <taxon>Archaeoglobaceae</taxon>
        <taxon>Archaeoglobus</taxon>
    </lineage>
</organism>
<feature type="transmembrane region" description="Helical" evidence="3">
    <location>
        <begin position="242"/>
        <end position="267"/>
    </location>
</feature>
<protein>
    <submittedName>
        <fullName evidence="5">Glycosyltransferase family 2 protein</fullName>
    </submittedName>
</protein>
<dbReference type="AlphaFoldDB" id="A0A7J3M291"/>
<proteinExistence type="predicted"/>
<dbReference type="SUPFAM" id="SSF53448">
    <property type="entry name" value="Nucleotide-diphospho-sugar transferases"/>
    <property type="match status" value="1"/>
</dbReference>
<gene>
    <name evidence="5" type="ORF">ENT52_05015</name>
</gene>
<comment type="caution">
    <text evidence="5">The sequence shown here is derived from an EMBL/GenBank/DDBJ whole genome shotgun (WGS) entry which is preliminary data.</text>
</comment>
<evidence type="ECO:0000259" key="4">
    <source>
        <dbReference type="Pfam" id="PF13632"/>
    </source>
</evidence>
<dbReference type="EMBL" id="DSYZ01000094">
    <property type="protein sequence ID" value="HGT83067.1"/>
    <property type="molecule type" value="Genomic_DNA"/>
</dbReference>
<evidence type="ECO:0000313" key="5">
    <source>
        <dbReference type="EMBL" id="HGT83067.1"/>
    </source>
</evidence>
<dbReference type="Gene3D" id="3.90.550.10">
    <property type="entry name" value="Spore Coat Polysaccharide Biosynthesis Protein SpsA, Chain A"/>
    <property type="match status" value="1"/>
</dbReference>
<keyword evidence="3" id="KW-0812">Transmembrane</keyword>
<dbReference type="Pfam" id="PF13632">
    <property type="entry name" value="Glyco_trans_2_3"/>
    <property type="match status" value="1"/>
</dbReference>
<sequence>MKLAVIVPVSPFESEDVLEKSIVHVKSLASKFNAKVVYVIDKNSKNDSRVELARNLGVEVIERNHRRGKRAGAINDALNYLKNENPDFVLILDVDVRTDEETIQNCIKALMSDEKAYIASAKRFVYNNSNLVSETIEAEYRLLNFLLKKSSFKQFNGLIGVVRFERLIEGLSEEATAEDADFATRMHAKGLRALLVEGRFLEQAPITWNDFYKQRKRWYFGGLQLWKYRREIFKIKEVRTSWILALTITYFPIVMLPLLPIGVPFVLRSYRSIRKLKILFGFVIYCFVLQFSAIVAILDFIRRKEVRWDAIRRT</sequence>
<dbReference type="InterPro" id="IPR001173">
    <property type="entry name" value="Glyco_trans_2-like"/>
</dbReference>
<accession>A0A7J3M291</accession>
<feature type="transmembrane region" description="Helical" evidence="3">
    <location>
        <begin position="279"/>
        <end position="298"/>
    </location>
</feature>
<keyword evidence="1" id="KW-0328">Glycosyltransferase</keyword>
<name>A0A7J3M291_ARCFL</name>
<keyword evidence="2 5" id="KW-0808">Transferase</keyword>
<dbReference type="PANTHER" id="PTHR43630">
    <property type="entry name" value="POLY-BETA-1,6-N-ACETYL-D-GLUCOSAMINE SYNTHASE"/>
    <property type="match status" value="1"/>
</dbReference>
<reference evidence="5" key="1">
    <citation type="journal article" date="2020" name="mSystems">
        <title>Genome- and Community-Level Interaction Insights into Carbon Utilization and Element Cycling Functions of Hydrothermarchaeota in Hydrothermal Sediment.</title>
        <authorList>
            <person name="Zhou Z."/>
            <person name="Liu Y."/>
            <person name="Xu W."/>
            <person name="Pan J."/>
            <person name="Luo Z.H."/>
            <person name="Li M."/>
        </authorList>
    </citation>
    <scope>NUCLEOTIDE SEQUENCE [LARGE SCALE GENOMIC DNA]</scope>
    <source>
        <strain evidence="5">SpSt-587</strain>
    </source>
</reference>
<dbReference type="InterPro" id="IPR029044">
    <property type="entry name" value="Nucleotide-diphossugar_trans"/>
</dbReference>